<dbReference type="InterPro" id="IPR009061">
    <property type="entry name" value="DNA-bd_dom_put_sf"/>
</dbReference>
<feature type="domain" description="HTH merR-type" evidence="1">
    <location>
        <begin position="5"/>
        <end position="90"/>
    </location>
</feature>
<name>A0ABY7HG85_9BACT</name>
<organism evidence="2 3">
    <name type="scientific">Nannocystis punicea</name>
    <dbReference type="NCBI Taxonomy" id="2995304"/>
    <lineage>
        <taxon>Bacteria</taxon>
        <taxon>Pseudomonadati</taxon>
        <taxon>Myxococcota</taxon>
        <taxon>Polyangia</taxon>
        <taxon>Nannocystales</taxon>
        <taxon>Nannocystaceae</taxon>
        <taxon>Nannocystis</taxon>
    </lineage>
</organism>
<dbReference type="SMART" id="SM00422">
    <property type="entry name" value="HTH_MERR"/>
    <property type="match status" value="1"/>
</dbReference>
<dbReference type="Pfam" id="PF13411">
    <property type="entry name" value="MerR_1"/>
    <property type="match status" value="1"/>
</dbReference>
<dbReference type="CDD" id="cd00592">
    <property type="entry name" value="HTH_MerR-like"/>
    <property type="match status" value="1"/>
</dbReference>
<keyword evidence="3" id="KW-1185">Reference proteome</keyword>
<dbReference type="InterPro" id="IPR000551">
    <property type="entry name" value="MerR-type_HTH_dom"/>
</dbReference>
<protein>
    <submittedName>
        <fullName evidence="2">Helix-turn-helix domain-containing protein</fullName>
    </submittedName>
</protein>
<evidence type="ECO:0000313" key="2">
    <source>
        <dbReference type="EMBL" id="WAS97999.1"/>
    </source>
</evidence>
<evidence type="ECO:0000259" key="1">
    <source>
        <dbReference type="SMART" id="SM00422"/>
    </source>
</evidence>
<dbReference type="Gene3D" id="1.10.1660.10">
    <property type="match status" value="1"/>
</dbReference>
<dbReference type="Proteomes" id="UP001164459">
    <property type="component" value="Chromosome"/>
</dbReference>
<dbReference type="EMBL" id="CP114040">
    <property type="protein sequence ID" value="WAS97999.1"/>
    <property type="molecule type" value="Genomic_DNA"/>
</dbReference>
<evidence type="ECO:0000313" key="3">
    <source>
        <dbReference type="Proteomes" id="UP001164459"/>
    </source>
</evidence>
<proteinExistence type="predicted"/>
<dbReference type="RefSeq" id="WP_269040365.1">
    <property type="nucleotide sequence ID" value="NZ_CP114040.1"/>
</dbReference>
<dbReference type="SUPFAM" id="SSF46955">
    <property type="entry name" value="Putative DNA-binding domain"/>
    <property type="match status" value="1"/>
</dbReference>
<accession>A0ABY7HG85</accession>
<gene>
    <name evidence="2" type="ORF">O0S08_17805</name>
</gene>
<sequence>MSATWTIRELGRQAEQRLASDEAPANGQVRAVPDERSIRYYTTLGLLDRPTLQGRTALYGPRHLAQLIAIKRLQAEGKSLAEIQRLLPTLDDATLARLSGVALHPAPRTAGRRDFWRHETPIGEVEPARSDATGTAAIRESWNSLAPIEPAAPTPAPATAPALTPTLELPLAPGVRLAFTPTRPATDADAAALLAAAAPLLAELARRGLALLPDSLAHSLSADPEPQED</sequence>
<reference evidence="2" key="1">
    <citation type="submission" date="2022-11" db="EMBL/GenBank/DDBJ databases">
        <title>Minimal conservation of predation-associated metabolite biosynthetic gene clusters underscores biosynthetic potential of Myxococcota including descriptions for ten novel species: Archangium lansinium sp. nov., Myxococcus landrumus sp. nov., Nannocystis bai.</title>
        <authorList>
            <person name="Ahearne A."/>
            <person name="Stevens C."/>
            <person name="Dowd S."/>
        </authorList>
    </citation>
    <scope>NUCLEOTIDE SEQUENCE</scope>
    <source>
        <strain evidence="2">Fl3</strain>
    </source>
</reference>